<sequence length="102" mass="11402">MIVYNTTFHVHNDAAEQFLGWLRGDFVPAAMADGRLTDARIALVLNAEESDGRNYSVQFRAADVDVLQAWYVEVGRGLVERMARQFGHQAAGFSTLLEEVDL</sequence>
<comment type="caution">
    <text evidence="1">The sequence shown here is derived from an EMBL/GenBank/DDBJ whole genome shotgun (WGS) entry which is preliminary data.</text>
</comment>
<dbReference type="Proteomes" id="UP000824076">
    <property type="component" value="Unassembled WGS sequence"/>
</dbReference>
<accession>A0A9D1LGS7</accession>
<reference evidence="1" key="1">
    <citation type="submission" date="2020-10" db="EMBL/GenBank/DDBJ databases">
        <authorList>
            <person name="Gilroy R."/>
        </authorList>
    </citation>
    <scope>NUCLEOTIDE SEQUENCE</scope>
    <source>
        <strain evidence="1">17073</strain>
    </source>
</reference>
<gene>
    <name evidence="1" type="ORF">IAD18_04955</name>
</gene>
<dbReference type="EMBL" id="DVMS01000141">
    <property type="protein sequence ID" value="HIU38995.1"/>
    <property type="molecule type" value="Genomic_DNA"/>
</dbReference>
<evidence type="ECO:0000313" key="1">
    <source>
        <dbReference type="EMBL" id="HIU38995.1"/>
    </source>
</evidence>
<protein>
    <submittedName>
        <fullName evidence="1">DUF4286 family protein</fullName>
    </submittedName>
</protein>
<dbReference type="AlphaFoldDB" id="A0A9D1LGS7"/>
<organism evidence="1 2">
    <name type="scientific">Candidatus Limisoma intestinavium</name>
    <dbReference type="NCBI Taxonomy" id="2840856"/>
    <lineage>
        <taxon>Bacteria</taxon>
        <taxon>Pseudomonadati</taxon>
        <taxon>Bacteroidota</taxon>
        <taxon>Bacteroidia</taxon>
        <taxon>Bacteroidales</taxon>
        <taxon>Candidatus Limisoma</taxon>
    </lineage>
</organism>
<dbReference type="Pfam" id="PF14114">
    <property type="entry name" value="DUF4286"/>
    <property type="match status" value="1"/>
</dbReference>
<dbReference type="InterPro" id="IPR025563">
    <property type="entry name" value="DUF4286"/>
</dbReference>
<reference evidence="1" key="2">
    <citation type="journal article" date="2021" name="PeerJ">
        <title>Extensive microbial diversity within the chicken gut microbiome revealed by metagenomics and culture.</title>
        <authorList>
            <person name="Gilroy R."/>
            <person name="Ravi A."/>
            <person name="Getino M."/>
            <person name="Pursley I."/>
            <person name="Horton D.L."/>
            <person name="Alikhan N.F."/>
            <person name="Baker D."/>
            <person name="Gharbi K."/>
            <person name="Hall N."/>
            <person name="Watson M."/>
            <person name="Adriaenssens E.M."/>
            <person name="Foster-Nyarko E."/>
            <person name="Jarju S."/>
            <person name="Secka A."/>
            <person name="Antonio M."/>
            <person name="Oren A."/>
            <person name="Chaudhuri R.R."/>
            <person name="La Ragione R."/>
            <person name="Hildebrand F."/>
            <person name="Pallen M.J."/>
        </authorList>
    </citation>
    <scope>NUCLEOTIDE SEQUENCE</scope>
    <source>
        <strain evidence="1">17073</strain>
    </source>
</reference>
<evidence type="ECO:0000313" key="2">
    <source>
        <dbReference type="Proteomes" id="UP000824076"/>
    </source>
</evidence>
<name>A0A9D1LGS7_9BACT</name>
<proteinExistence type="predicted"/>